<organism evidence="2 3">
    <name type="scientific">Portunus trituberculatus</name>
    <name type="common">Swimming crab</name>
    <name type="synonym">Neptunus trituberculatus</name>
    <dbReference type="NCBI Taxonomy" id="210409"/>
    <lineage>
        <taxon>Eukaryota</taxon>
        <taxon>Metazoa</taxon>
        <taxon>Ecdysozoa</taxon>
        <taxon>Arthropoda</taxon>
        <taxon>Crustacea</taxon>
        <taxon>Multicrustacea</taxon>
        <taxon>Malacostraca</taxon>
        <taxon>Eumalacostraca</taxon>
        <taxon>Eucarida</taxon>
        <taxon>Decapoda</taxon>
        <taxon>Pleocyemata</taxon>
        <taxon>Brachyura</taxon>
        <taxon>Eubrachyura</taxon>
        <taxon>Portunoidea</taxon>
        <taxon>Portunidae</taxon>
        <taxon>Portuninae</taxon>
        <taxon>Portunus</taxon>
    </lineage>
</organism>
<keyword evidence="3" id="KW-1185">Reference proteome</keyword>
<feature type="compositionally biased region" description="Polar residues" evidence="1">
    <location>
        <begin position="24"/>
        <end position="33"/>
    </location>
</feature>
<reference evidence="2 3" key="1">
    <citation type="submission" date="2019-05" db="EMBL/GenBank/DDBJ databases">
        <title>Another draft genome of Portunus trituberculatus and its Hox gene families provides insights of decapod evolution.</title>
        <authorList>
            <person name="Jeong J.-H."/>
            <person name="Song I."/>
            <person name="Kim S."/>
            <person name="Choi T."/>
            <person name="Kim D."/>
            <person name="Ryu S."/>
            <person name="Kim W."/>
        </authorList>
    </citation>
    <scope>NUCLEOTIDE SEQUENCE [LARGE SCALE GENOMIC DNA]</scope>
    <source>
        <tissue evidence="2">Muscle</tissue>
    </source>
</reference>
<protein>
    <submittedName>
        <fullName evidence="2">Uncharacterized protein</fullName>
    </submittedName>
</protein>
<dbReference type="EMBL" id="VSRR010025181">
    <property type="protein sequence ID" value="MPC66732.1"/>
    <property type="molecule type" value="Genomic_DNA"/>
</dbReference>
<dbReference type="Proteomes" id="UP000324222">
    <property type="component" value="Unassembled WGS sequence"/>
</dbReference>
<sequence length="50" mass="5566">MPVNVGSKTQHNTSHSLHPDHSHTPTTANNTRISTPAVMWQCKPFLTQQT</sequence>
<proteinExistence type="predicted"/>
<gene>
    <name evidence="2" type="ORF">E2C01_060884</name>
</gene>
<feature type="region of interest" description="Disordered" evidence="1">
    <location>
        <begin position="1"/>
        <end position="33"/>
    </location>
</feature>
<name>A0A5B7H6N6_PORTR</name>
<dbReference type="AlphaFoldDB" id="A0A5B7H6N6"/>
<evidence type="ECO:0000256" key="1">
    <source>
        <dbReference type="SAM" id="MobiDB-lite"/>
    </source>
</evidence>
<feature type="compositionally biased region" description="Polar residues" evidence="1">
    <location>
        <begin position="1"/>
        <end position="16"/>
    </location>
</feature>
<accession>A0A5B7H6N6</accession>
<evidence type="ECO:0000313" key="3">
    <source>
        <dbReference type="Proteomes" id="UP000324222"/>
    </source>
</evidence>
<comment type="caution">
    <text evidence="2">The sequence shown here is derived from an EMBL/GenBank/DDBJ whole genome shotgun (WGS) entry which is preliminary data.</text>
</comment>
<evidence type="ECO:0000313" key="2">
    <source>
        <dbReference type="EMBL" id="MPC66732.1"/>
    </source>
</evidence>